<name>A0A8T3UZZ2_9ARCH</name>
<evidence type="ECO:0000313" key="3">
    <source>
        <dbReference type="EMBL" id="MBE5727971.1"/>
    </source>
</evidence>
<dbReference type="AlphaFoldDB" id="A0A8T3UZZ2"/>
<organism evidence="4 5">
    <name type="scientific">Candidatus Acidifodinimicrobium mancum</name>
    <dbReference type="NCBI Taxonomy" id="2898728"/>
    <lineage>
        <taxon>Archaea</taxon>
        <taxon>Candidatus Parvarchaeota</taxon>
        <taxon>Candidatus Acidifodinimicrobiaceae</taxon>
        <taxon>Candidatus Acidifodinimicrobium</taxon>
    </lineage>
</organism>
<evidence type="ECO:0000256" key="1">
    <source>
        <dbReference type="PIRSR" id="PIRSR613078-1"/>
    </source>
</evidence>
<evidence type="ECO:0000256" key="2">
    <source>
        <dbReference type="PIRSR" id="PIRSR613078-2"/>
    </source>
</evidence>
<dbReference type="EMBL" id="JADFAQ010000015">
    <property type="protein sequence ID" value="MBE5727971.1"/>
    <property type="molecule type" value="Genomic_DNA"/>
</dbReference>
<dbReference type="Pfam" id="PF00300">
    <property type="entry name" value="His_Phos_1"/>
    <property type="match status" value="1"/>
</dbReference>
<protein>
    <submittedName>
        <fullName evidence="4">Histidine phosphatase family protein</fullName>
    </submittedName>
</protein>
<evidence type="ECO:0000313" key="6">
    <source>
        <dbReference type="Proteomes" id="UP000763484"/>
    </source>
</evidence>
<dbReference type="GO" id="GO:0016791">
    <property type="term" value="F:phosphatase activity"/>
    <property type="evidence" value="ECO:0007669"/>
    <property type="project" value="TreeGrafter"/>
</dbReference>
<dbReference type="Proteomes" id="UP000718571">
    <property type="component" value="Unassembled WGS sequence"/>
</dbReference>
<dbReference type="CDD" id="cd07067">
    <property type="entry name" value="HP_PGM_like"/>
    <property type="match status" value="1"/>
</dbReference>
<dbReference type="EMBL" id="JADFAR010000005">
    <property type="protein sequence ID" value="MBE5728315.1"/>
    <property type="molecule type" value="Genomic_DNA"/>
</dbReference>
<sequence>MGIIIIIRHGFSESNKKGYLTHDLEGYPLTVEGEKYLIKSAEELKKLKGIKEIISSPVLRATQTADIIAKVTGLKVREDARLTERYTGNYNNKPIPSDNRGDQTDYNWHVKEILNDYPNGFERWDNLMERVKSLLEETPKDENLILVSHGDVIKALIAYFLDLDEFGAWGIRANHGHFTVIDSKNKKVIAIGAPIISEAILEKIKHALTGNK</sequence>
<evidence type="ECO:0000313" key="4">
    <source>
        <dbReference type="EMBL" id="MBE5728315.1"/>
    </source>
</evidence>
<reference evidence="5 6" key="1">
    <citation type="submission" date="2020-09" db="EMBL/GenBank/DDBJ databases">
        <title>Genomic characterization of a novel Parvarchaeota family in acid mine drainage sediments.</title>
        <authorList>
            <person name="Luo Z.-H."/>
        </authorList>
    </citation>
    <scope>NUCLEOTIDE SEQUENCE [LARGE SCALE GENOMIC DNA]</scope>
    <source>
        <strain evidence="4">MAS1_bins.189</strain>
        <strain evidence="3">TL1-5_bins.178</strain>
    </source>
</reference>
<feature type="active site" description="Proton donor/acceptor" evidence="1">
    <location>
        <position position="84"/>
    </location>
</feature>
<comment type="caution">
    <text evidence="4">The sequence shown here is derived from an EMBL/GenBank/DDBJ whole genome shotgun (WGS) entry which is preliminary data.</text>
</comment>
<dbReference type="InterPro" id="IPR050275">
    <property type="entry name" value="PGM_Phosphatase"/>
</dbReference>
<dbReference type="InterPro" id="IPR029033">
    <property type="entry name" value="His_PPase_superfam"/>
</dbReference>
<dbReference type="GO" id="GO:0005737">
    <property type="term" value="C:cytoplasm"/>
    <property type="evidence" value="ECO:0007669"/>
    <property type="project" value="TreeGrafter"/>
</dbReference>
<dbReference type="Gene3D" id="3.40.50.1240">
    <property type="entry name" value="Phosphoglycerate mutase-like"/>
    <property type="match status" value="1"/>
</dbReference>
<dbReference type="InterPro" id="IPR013078">
    <property type="entry name" value="His_Pase_superF_clade-1"/>
</dbReference>
<feature type="binding site" evidence="2">
    <location>
        <begin position="8"/>
        <end position="15"/>
    </location>
    <ligand>
        <name>substrate</name>
    </ligand>
</feature>
<feature type="active site" description="Tele-phosphohistidine intermediate" evidence="1">
    <location>
        <position position="9"/>
    </location>
</feature>
<dbReference type="Proteomes" id="UP000763484">
    <property type="component" value="Unassembled WGS sequence"/>
</dbReference>
<proteinExistence type="predicted"/>
<gene>
    <name evidence="3" type="ORF">IHE50_00965</name>
    <name evidence="4" type="ORF">IHE51_00440</name>
</gene>
<accession>A0A8T3UZZ2</accession>
<dbReference type="SMART" id="SM00855">
    <property type="entry name" value="PGAM"/>
    <property type="match status" value="1"/>
</dbReference>
<evidence type="ECO:0000313" key="5">
    <source>
        <dbReference type="Proteomes" id="UP000718571"/>
    </source>
</evidence>
<feature type="binding site" evidence="2">
    <location>
        <position position="60"/>
    </location>
    <ligand>
        <name>substrate</name>
    </ligand>
</feature>
<dbReference type="PANTHER" id="PTHR48100:SF1">
    <property type="entry name" value="HISTIDINE PHOSPHATASE FAMILY PROTEIN-RELATED"/>
    <property type="match status" value="1"/>
</dbReference>
<dbReference type="SUPFAM" id="SSF53254">
    <property type="entry name" value="Phosphoglycerate mutase-like"/>
    <property type="match status" value="1"/>
</dbReference>
<dbReference type="PANTHER" id="PTHR48100">
    <property type="entry name" value="BROAD-SPECIFICITY PHOSPHATASE YOR283W-RELATED"/>
    <property type="match status" value="1"/>
</dbReference>